<feature type="compositionally biased region" description="Gly residues" evidence="1">
    <location>
        <begin position="572"/>
        <end position="581"/>
    </location>
</feature>
<protein>
    <recommendedName>
        <fullName evidence="2">MINDY4 N-terminal dimerisation domain-containing protein</fullName>
    </recommendedName>
</protein>
<dbReference type="AlphaFoldDB" id="A0AAW0F160"/>
<comment type="caution">
    <text evidence="3">The sequence shown here is derived from an EMBL/GenBank/DDBJ whole genome shotgun (WGS) entry which is preliminary data.</text>
</comment>
<feature type="region of interest" description="Disordered" evidence="1">
    <location>
        <begin position="117"/>
        <end position="140"/>
    </location>
</feature>
<evidence type="ECO:0000313" key="3">
    <source>
        <dbReference type="EMBL" id="KAK7198957.1"/>
    </source>
</evidence>
<feature type="compositionally biased region" description="Basic and acidic residues" evidence="1">
    <location>
        <begin position="496"/>
        <end position="506"/>
    </location>
</feature>
<feature type="domain" description="MINDY4 N-terminal dimerisation" evidence="2">
    <location>
        <begin position="26"/>
        <end position="73"/>
    </location>
</feature>
<accession>A0AAW0F160</accession>
<sequence length="630" mass="63964">MSQPPSASEKEKTARLVESLSRHEQVDLLAQALLREFMHRRGLRETLRAFDTESPRDARTIASRALMRQLLNIPVEGRPSRLQAAAPSSAGAKPQAPTFMEELCSYRLTKRSYASAEGPLSGRRAAGADGEGEGEEDPSDVELRALRSAAEAQRVAKATAEQRQREYEELLAADEAYQHRKAAHMEKKRGRKAHRKGTRQRQSHNDDGGDSGSSGGDEDFGRTARGTAASALGRRSGASAASGGGDGGGGGQRRASQESSGAAGARWQPPGVGAASVEGASRRLVRRVSDDAVHRAMESDDDDDDDASDGDRGVDPFGLSGAGRQALMARVRAESDHWPTHGRTDGAAAASVGGPADGAGGPHGAAPTSLTSLGGHDAAGLGVPSGARPLARAPAGGLRLGGTYPAPSPFGGALSATVPVGANGGASALRMKAPYIPIPGLGDEDDDTEAPAGRPATRFASTYSSGSATAALAMNSAPSILVKHTDSHQSPPQRAGGRDGPLHSYDRTAVPRSSALAGNSSSSTSSAASPGSSARTAMRSPSPSASAASESALSSSLHTPSRSPAGSVSGAASGGGGGGSSGLRQGIGFRTSTSSAEGPATAAASLPTESSAATSKSTSRKERRVKLLVD</sequence>
<proteinExistence type="predicted"/>
<reference evidence="3 4" key="1">
    <citation type="journal article" date="2021" name="MBio">
        <title>A New Model Trypanosomatid, Novymonas esmeraldas: Genomic Perception of Its 'Candidatus Pandoraea novymonadis' Endosymbiont.</title>
        <authorList>
            <person name="Zakharova A."/>
            <person name="Saura A."/>
            <person name="Butenko A."/>
            <person name="Podesvova L."/>
            <person name="Warmusova S."/>
            <person name="Kostygov A.Y."/>
            <person name="Nenarokova A."/>
            <person name="Lukes J."/>
            <person name="Opperdoes F.R."/>
            <person name="Yurchenko V."/>
        </authorList>
    </citation>
    <scope>NUCLEOTIDE SEQUENCE [LARGE SCALE GENOMIC DNA]</scope>
    <source>
        <strain evidence="3 4">E262AT.01</strain>
    </source>
</reference>
<feature type="region of interest" description="Disordered" evidence="1">
    <location>
        <begin position="180"/>
        <end position="279"/>
    </location>
</feature>
<feature type="compositionally biased region" description="Acidic residues" evidence="1">
    <location>
        <begin position="130"/>
        <end position="140"/>
    </location>
</feature>
<feature type="compositionally biased region" description="Gly residues" evidence="1">
    <location>
        <begin position="242"/>
        <end position="252"/>
    </location>
</feature>
<dbReference type="Pfam" id="PF26038">
    <property type="entry name" value="Dimer_MINDY4_N"/>
    <property type="match status" value="1"/>
</dbReference>
<name>A0AAW0F160_9TRYP</name>
<evidence type="ECO:0000259" key="2">
    <source>
        <dbReference type="Pfam" id="PF26038"/>
    </source>
</evidence>
<feature type="region of interest" description="Disordered" evidence="1">
    <location>
        <begin position="291"/>
        <end position="321"/>
    </location>
</feature>
<evidence type="ECO:0000256" key="1">
    <source>
        <dbReference type="SAM" id="MobiDB-lite"/>
    </source>
</evidence>
<feature type="region of interest" description="Disordered" evidence="1">
    <location>
        <begin position="333"/>
        <end position="381"/>
    </location>
</feature>
<feature type="compositionally biased region" description="Basic residues" evidence="1">
    <location>
        <begin position="180"/>
        <end position="202"/>
    </location>
</feature>
<feature type="compositionally biased region" description="Acidic residues" evidence="1">
    <location>
        <begin position="299"/>
        <end position="308"/>
    </location>
</feature>
<dbReference type="InterPro" id="IPR059022">
    <property type="entry name" value="MINDY4_N"/>
</dbReference>
<feature type="compositionally biased region" description="Low complexity" evidence="1">
    <location>
        <begin position="223"/>
        <end position="241"/>
    </location>
</feature>
<feature type="compositionally biased region" description="Basic and acidic residues" evidence="1">
    <location>
        <begin position="333"/>
        <end position="344"/>
    </location>
</feature>
<gene>
    <name evidence="3" type="ORF">NESM_000863100</name>
</gene>
<feature type="region of interest" description="Disordered" evidence="1">
    <location>
        <begin position="439"/>
        <end position="462"/>
    </location>
</feature>
<organism evidence="3 4">
    <name type="scientific">Novymonas esmeraldas</name>
    <dbReference type="NCBI Taxonomy" id="1808958"/>
    <lineage>
        <taxon>Eukaryota</taxon>
        <taxon>Discoba</taxon>
        <taxon>Euglenozoa</taxon>
        <taxon>Kinetoplastea</taxon>
        <taxon>Metakinetoplastina</taxon>
        <taxon>Trypanosomatida</taxon>
        <taxon>Trypanosomatidae</taxon>
        <taxon>Novymonas</taxon>
    </lineage>
</organism>
<dbReference type="Proteomes" id="UP001430356">
    <property type="component" value="Unassembled WGS sequence"/>
</dbReference>
<evidence type="ECO:0000313" key="4">
    <source>
        <dbReference type="Proteomes" id="UP001430356"/>
    </source>
</evidence>
<feature type="region of interest" description="Disordered" evidence="1">
    <location>
        <begin position="483"/>
        <end position="630"/>
    </location>
</feature>
<feature type="compositionally biased region" description="Low complexity" evidence="1">
    <location>
        <begin position="511"/>
        <end position="571"/>
    </location>
</feature>
<keyword evidence="4" id="KW-1185">Reference proteome</keyword>
<dbReference type="EMBL" id="JAECZO010000193">
    <property type="protein sequence ID" value="KAK7198957.1"/>
    <property type="molecule type" value="Genomic_DNA"/>
</dbReference>